<organism evidence="8 9">
    <name type="scientific">Lojkania enalia</name>
    <dbReference type="NCBI Taxonomy" id="147567"/>
    <lineage>
        <taxon>Eukaryota</taxon>
        <taxon>Fungi</taxon>
        <taxon>Dikarya</taxon>
        <taxon>Ascomycota</taxon>
        <taxon>Pezizomycotina</taxon>
        <taxon>Dothideomycetes</taxon>
        <taxon>Pleosporomycetidae</taxon>
        <taxon>Pleosporales</taxon>
        <taxon>Pleosporales incertae sedis</taxon>
        <taxon>Lojkania</taxon>
    </lineage>
</organism>
<dbReference type="GO" id="GO:0000981">
    <property type="term" value="F:DNA-binding transcription factor activity, RNA polymerase II-specific"/>
    <property type="evidence" value="ECO:0007669"/>
    <property type="project" value="TreeGrafter"/>
</dbReference>
<dbReference type="InterPro" id="IPR036638">
    <property type="entry name" value="HLH_DNA-bd_sf"/>
</dbReference>
<comment type="subcellular location">
    <subcellularLocation>
        <location evidence="1">Nucleus</location>
    </subcellularLocation>
</comment>
<dbReference type="Pfam" id="PF00010">
    <property type="entry name" value="HLH"/>
    <property type="match status" value="1"/>
</dbReference>
<dbReference type="PANTHER" id="PTHR15741">
    <property type="entry name" value="BASIC HELIX-LOOP-HELIX ZIP TRANSCRIPTION FACTOR"/>
    <property type="match status" value="1"/>
</dbReference>
<dbReference type="InterPro" id="IPR052207">
    <property type="entry name" value="Max-like/E-box_TFs"/>
</dbReference>
<name>A0A9P4N5C4_9PLEO</name>
<keyword evidence="2" id="KW-0805">Transcription regulation</keyword>
<dbReference type="Gene3D" id="4.10.280.10">
    <property type="entry name" value="Helix-loop-helix DNA-binding domain"/>
    <property type="match status" value="1"/>
</dbReference>
<dbReference type="GO" id="GO:0046983">
    <property type="term" value="F:protein dimerization activity"/>
    <property type="evidence" value="ECO:0007669"/>
    <property type="project" value="InterPro"/>
</dbReference>
<feature type="compositionally biased region" description="Acidic residues" evidence="6">
    <location>
        <begin position="314"/>
        <end position="329"/>
    </location>
</feature>
<dbReference type="PANTHER" id="PTHR15741:SF27">
    <property type="entry name" value="TRANSCRIPTION FACTOR AP-4"/>
    <property type="match status" value="1"/>
</dbReference>
<keyword evidence="4" id="KW-0804">Transcription</keyword>
<dbReference type="PROSITE" id="PS50888">
    <property type="entry name" value="BHLH"/>
    <property type="match status" value="1"/>
</dbReference>
<evidence type="ECO:0000259" key="7">
    <source>
        <dbReference type="PROSITE" id="PS50888"/>
    </source>
</evidence>
<accession>A0A9P4N5C4</accession>
<dbReference type="OrthoDB" id="5778525at2759"/>
<dbReference type="SUPFAM" id="SSF47459">
    <property type="entry name" value="HLH, helix-loop-helix DNA-binding domain"/>
    <property type="match status" value="1"/>
</dbReference>
<evidence type="ECO:0000256" key="1">
    <source>
        <dbReference type="ARBA" id="ARBA00004123"/>
    </source>
</evidence>
<proteinExistence type="predicted"/>
<keyword evidence="9" id="KW-1185">Reference proteome</keyword>
<dbReference type="GO" id="GO:0005634">
    <property type="term" value="C:nucleus"/>
    <property type="evidence" value="ECO:0007669"/>
    <property type="project" value="UniProtKB-SubCell"/>
</dbReference>
<evidence type="ECO:0000313" key="8">
    <source>
        <dbReference type="EMBL" id="KAF2263144.1"/>
    </source>
</evidence>
<evidence type="ECO:0000256" key="3">
    <source>
        <dbReference type="ARBA" id="ARBA00023125"/>
    </source>
</evidence>
<sequence>MDSRDPPPFGCKLCLGLKAALMQFPLIKWTLDTFTGDFFEPPPNNNFANGGPSLLNEDESQSLANFFSNTDPFLSDAPAFPASTDANEKTGLEEFAWEFPIPPAAVHGVSTIPNQAQLHHGFHTDLPFAQDPLPAPHLSHTQDDLQAASTLFNNAHATHTNSRSFSVPGLPSSSVDLNSPHRFHNMPLVSTPHGLIDEQLAALLPNHSENGSIDAAVAAQLSQLQHQPNPELDRHRLQLKRAYTYGTDSAFHPNGYNVSSSHNTEEAVTHRLMQGLRHQVVPLEKPAMPSPDSAKPPVSSSQLDFPIGLVELHSDEDERSEGGSSDEDITGERPAKKRRKGKNPAAVNVEKPLTLPQKNTSGRSGKGRKASLDENVGKKKRLSSAGQKRENLTEEQKRNNHILSEQKRRNLIKRGFDDLHDLVPEIRHGGLSKSSVLMEAANFLDKLLDDNNHFRSLLRMPDG</sequence>
<dbReference type="AlphaFoldDB" id="A0A9P4N5C4"/>
<evidence type="ECO:0000256" key="4">
    <source>
        <dbReference type="ARBA" id="ARBA00023163"/>
    </source>
</evidence>
<evidence type="ECO:0000313" key="9">
    <source>
        <dbReference type="Proteomes" id="UP000800093"/>
    </source>
</evidence>
<feature type="compositionally biased region" description="Basic and acidic residues" evidence="6">
    <location>
        <begin position="387"/>
        <end position="405"/>
    </location>
</feature>
<evidence type="ECO:0000256" key="2">
    <source>
        <dbReference type="ARBA" id="ARBA00023015"/>
    </source>
</evidence>
<feature type="domain" description="BHLH" evidence="7">
    <location>
        <begin position="396"/>
        <end position="447"/>
    </location>
</feature>
<evidence type="ECO:0000256" key="6">
    <source>
        <dbReference type="SAM" id="MobiDB-lite"/>
    </source>
</evidence>
<dbReference type="InterPro" id="IPR011598">
    <property type="entry name" value="bHLH_dom"/>
</dbReference>
<dbReference type="SMART" id="SM00353">
    <property type="entry name" value="HLH"/>
    <property type="match status" value="1"/>
</dbReference>
<keyword evidence="5" id="KW-0539">Nucleus</keyword>
<feature type="region of interest" description="Disordered" evidence="6">
    <location>
        <begin position="313"/>
        <end position="405"/>
    </location>
</feature>
<gene>
    <name evidence="8" type="ORF">CC78DRAFT_286260</name>
</gene>
<protein>
    <recommendedName>
        <fullName evidence="7">BHLH domain-containing protein</fullName>
    </recommendedName>
</protein>
<dbReference type="Proteomes" id="UP000800093">
    <property type="component" value="Unassembled WGS sequence"/>
</dbReference>
<keyword evidence="3" id="KW-0238">DNA-binding</keyword>
<dbReference type="EMBL" id="ML986629">
    <property type="protein sequence ID" value="KAF2263144.1"/>
    <property type="molecule type" value="Genomic_DNA"/>
</dbReference>
<reference evidence="9" key="1">
    <citation type="journal article" date="2020" name="Stud. Mycol.">
        <title>101 Dothideomycetes genomes: A test case for predicting lifestyles and emergence of pathogens.</title>
        <authorList>
            <person name="Haridas S."/>
            <person name="Albert R."/>
            <person name="Binder M."/>
            <person name="Bloem J."/>
            <person name="LaButti K."/>
            <person name="Salamov A."/>
            <person name="Andreopoulos B."/>
            <person name="Baker S."/>
            <person name="Barry K."/>
            <person name="Bills G."/>
            <person name="Bluhm B."/>
            <person name="Cannon C."/>
            <person name="Castanera R."/>
            <person name="Culley D."/>
            <person name="Daum C."/>
            <person name="Ezra D."/>
            <person name="Gonzalez J."/>
            <person name="Henrissat B."/>
            <person name="Kuo A."/>
            <person name="Liang C."/>
            <person name="Lipzen A."/>
            <person name="Lutzoni F."/>
            <person name="Magnuson J."/>
            <person name="Mondo S."/>
            <person name="Nolan M."/>
            <person name="Ohm R."/>
            <person name="Pangilinan J."/>
            <person name="Park H.-J."/>
            <person name="Ramirez L."/>
            <person name="Alfaro M."/>
            <person name="Sun H."/>
            <person name="Tritt A."/>
            <person name="Yoshinaga Y."/>
            <person name="Zwiers L.-H."/>
            <person name="Turgeon B."/>
            <person name="Goodwin S."/>
            <person name="Spatafora J."/>
            <person name="Crous P."/>
            <person name="Grigoriev I."/>
        </authorList>
    </citation>
    <scope>NUCLEOTIDE SEQUENCE [LARGE SCALE GENOMIC DNA]</scope>
    <source>
        <strain evidence="9">CBS 304.66</strain>
    </source>
</reference>
<comment type="caution">
    <text evidence="8">The sequence shown here is derived from an EMBL/GenBank/DDBJ whole genome shotgun (WGS) entry which is preliminary data.</text>
</comment>
<evidence type="ECO:0000256" key="5">
    <source>
        <dbReference type="ARBA" id="ARBA00023242"/>
    </source>
</evidence>
<dbReference type="GO" id="GO:0000978">
    <property type="term" value="F:RNA polymerase II cis-regulatory region sequence-specific DNA binding"/>
    <property type="evidence" value="ECO:0007669"/>
    <property type="project" value="TreeGrafter"/>
</dbReference>